<reference evidence="1 2" key="1">
    <citation type="submission" date="2017-11" db="EMBL/GenBank/DDBJ databases">
        <title>De-novo sequencing of pomegranate (Punica granatum L.) genome.</title>
        <authorList>
            <person name="Akparov Z."/>
            <person name="Amiraslanov A."/>
            <person name="Hajiyeva S."/>
            <person name="Abbasov M."/>
            <person name="Kaur K."/>
            <person name="Hamwieh A."/>
            <person name="Solovyev V."/>
            <person name="Salamov A."/>
            <person name="Braich B."/>
            <person name="Kosarev P."/>
            <person name="Mahmoud A."/>
            <person name="Hajiyev E."/>
            <person name="Babayeva S."/>
            <person name="Izzatullayeva V."/>
            <person name="Mammadov A."/>
            <person name="Mammadov A."/>
            <person name="Sharifova S."/>
            <person name="Ojaghi J."/>
            <person name="Eynullazada K."/>
            <person name="Bayramov B."/>
            <person name="Abdulazimova A."/>
            <person name="Shahmuradov I."/>
        </authorList>
    </citation>
    <scope>NUCLEOTIDE SEQUENCE [LARGE SCALE GENOMIC DNA]</scope>
    <source>
        <strain evidence="2">cv. AG2017</strain>
        <tissue evidence="1">Leaf</tissue>
    </source>
</reference>
<name>A0A2I0HHZ3_PUNGR</name>
<sequence>MMPEQKQQHPLSLRPADDAVTCDETVAYVIYCHGDLYTIHALHVNDSDPDDPSPQSVLTLQPHDLPQLMGFGCLGSSICMIGVLSPQCGLVYVLDSNKPREDWKTISGTDWLPELHESWRFGCGSEVVDGLLYPWFSSPSLHHGAHLFAYNPLKQGKGVGKLIPVHHPTPGRSGRKIFSGQCSGGGKAVVFSYGFSKHVDLLTHA</sequence>
<gene>
    <name evidence="1" type="ORF">CRG98_048263</name>
</gene>
<dbReference type="Proteomes" id="UP000233551">
    <property type="component" value="Unassembled WGS sequence"/>
</dbReference>
<accession>A0A2I0HHZ3</accession>
<evidence type="ECO:0000313" key="1">
    <source>
        <dbReference type="EMBL" id="PKI31337.1"/>
    </source>
</evidence>
<dbReference type="EMBL" id="PGOL01008990">
    <property type="protein sequence ID" value="PKI31337.1"/>
    <property type="molecule type" value="Genomic_DNA"/>
</dbReference>
<dbReference type="AlphaFoldDB" id="A0A2I0HHZ3"/>
<evidence type="ECO:0000313" key="2">
    <source>
        <dbReference type="Proteomes" id="UP000233551"/>
    </source>
</evidence>
<keyword evidence="2" id="KW-1185">Reference proteome</keyword>
<comment type="caution">
    <text evidence="1">The sequence shown here is derived from an EMBL/GenBank/DDBJ whole genome shotgun (WGS) entry which is preliminary data.</text>
</comment>
<protein>
    <submittedName>
        <fullName evidence="1">Uncharacterized protein</fullName>
    </submittedName>
</protein>
<organism evidence="1 2">
    <name type="scientific">Punica granatum</name>
    <name type="common">Pomegranate</name>
    <dbReference type="NCBI Taxonomy" id="22663"/>
    <lineage>
        <taxon>Eukaryota</taxon>
        <taxon>Viridiplantae</taxon>
        <taxon>Streptophyta</taxon>
        <taxon>Embryophyta</taxon>
        <taxon>Tracheophyta</taxon>
        <taxon>Spermatophyta</taxon>
        <taxon>Magnoliopsida</taxon>
        <taxon>eudicotyledons</taxon>
        <taxon>Gunneridae</taxon>
        <taxon>Pentapetalae</taxon>
        <taxon>rosids</taxon>
        <taxon>malvids</taxon>
        <taxon>Myrtales</taxon>
        <taxon>Lythraceae</taxon>
        <taxon>Punica</taxon>
    </lineage>
</organism>
<proteinExistence type="predicted"/>